<reference evidence="12 13" key="1">
    <citation type="submission" date="2007-10" db="EMBL/GenBank/DDBJ databases">
        <authorList>
            <person name="Wagner-Dobler I."/>
            <person name="Ferriera S."/>
            <person name="Johnson J."/>
            <person name="Kravitz S."/>
            <person name="Beeson K."/>
            <person name="Sutton G."/>
            <person name="Rogers Y.-H."/>
            <person name="Friedman R."/>
            <person name="Frazier M."/>
            <person name="Venter J.C."/>
        </authorList>
    </citation>
    <scope>NUCLEOTIDE SEQUENCE [LARGE SCALE GENOMIC DNA]</scope>
    <source>
        <strain evidence="12 13">DFL-43</strain>
    </source>
</reference>
<name>A9DD64_HOEPD</name>
<evidence type="ECO:0000256" key="9">
    <source>
        <dbReference type="RuleBase" id="RU365093"/>
    </source>
</evidence>
<evidence type="ECO:0000256" key="4">
    <source>
        <dbReference type="ARBA" id="ARBA00022475"/>
    </source>
</evidence>
<keyword evidence="13" id="KW-1185">Reference proteome</keyword>
<evidence type="ECO:0000259" key="11">
    <source>
        <dbReference type="Pfam" id="PF26002"/>
    </source>
</evidence>
<accession>A9DD64</accession>
<keyword evidence="8" id="KW-0472">Membrane</keyword>
<dbReference type="SUPFAM" id="SSF111369">
    <property type="entry name" value="HlyD-like secretion proteins"/>
    <property type="match status" value="1"/>
</dbReference>
<evidence type="ECO:0000313" key="12">
    <source>
        <dbReference type="EMBL" id="EDQ32019.1"/>
    </source>
</evidence>
<dbReference type="Gene3D" id="2.40.50.100">
    <property type="match status" value="1"/>
</dbReference>
<dbReference type="GO" id="GO:0009306">
    <property type="term" value="P:protein secretion"/>
    <property type="evidence" value="ECO:0007669"/>
    <property type="project" value="InterPro"/>
</dbReference>
<evidence type="ECO:0000256" key="1">
    <source>
        <dbReference type="ARBA" id="ARBA00004377"/>
    </source>
</evidence>
<evidence type="ECO:0000256" key="6">
    <source>
        <dbReference type="ARBA" id="ARBA00022692"/>
    </source>
</evidence>
<keyword evidence="5 9" id="KW-0997">Cell inner membrane</keyword>
<proteinExistence type="inferred from homology"/>
<keyword evidence="6" id="KW-0812">Transmembrane</keyword>
<dbReference type="NCBIfam" id="TIGR01843">
    <property type="entry name" value="type_I_hlyD"/>
    <property type="match status" value="1"/>
</dbReference>
<dbReference type="PROSITE" id="PS00543">
    <property type="entry name" value="HLYD_FAMILY"/>
    <property type="match status" value="1"/>
</dbReference>
<evidence type="ECO:0000256" key="3">
    <source>
        <dbReference type="ARBA" id="ARBA00022448"/>
    </source>
</evidence>
<evidence type="ECO:0000313" key="13">
    <source>
        <dbReference type="Proteomes" id="UP000004291"/>
    </source>
</evidence>
<keyword evidence="10" id="KW-0175">Coiled coil</keyword>
<dbReference type="PANTHER" id="PTHR30386">
    <property type="entry name" value="MEMBRANE FUSION SUBUNIT OF EMRAB-TOLC MULTIDRUG EFFLUX PUMP"/>
    <property type="match status" value="1"/>
</dbReference>
<protein>
    <recommendedName>
        <fullName evidence="9">Membrane fusion protein (MFP) family protein</fullName>
    </recommendedName>
</protein>
<comment type="similarity">
    <text evidence="2 9">Belongs to the membrane fusion protein (MFP) (TC 8.A.1) family.</text>
</comment>
<dbReference type="Gene3D" id="2.40.30.170">
    <property type="match status" value="1"/>
</dbReference>
<dbReference type="InterPro" id="IPR058982">
    <property type="entry name" value="Beta-barrel_AprE"/>
</dbReference>
<evidence type="ECO:0000256" key="8">
    <source>
        <dbReference type="ARBA" id="ARBA00023136"/>
    </source>
</evidence>
<dbReference type="Pfam" id="PF26002">
    <property type="entry name" value="Beta-barrel_AprE"/>
    <property type="match status" value="1"/>
</dbReference>
<evidence type="ECO:0000256" key="5">
    <source>
        <dbReference type="ARBA" id="ARBA00022519"/>
    </source>
</evidence>
<dbReference type="Proteomes" id="UP000004291">
    <property type="component" value="Chromosome"/>
</dbReference>
<dbReference type="eggNOG" id="COG0845">
    <property type="taxonomic scope" value="Bacteria"/>
</dbReference>
<dbReference type="AlphaFoldDB" id="A9DD64"/>
<dbReference type="HOGENOM" id="CLU_023976_8_1_5"/>
<dbReference type="InterPro" id="IPR010129">
    <property type="entry name" value="T1SS_HlyD"/>
</dbReference>
<dbReference type="RefSeq" id="WP_007196367.1">
    <property type="nucleotide sequence ID" value="NZ_CM002917.1"/>
</dbReference>
<evidence type="ECO:0000256" key="10">
    <source>
        <dbReference type="SAM" id="Coils"/>
    </source>
</evidence>
<dbReference type="InterPro" id="IPR006144">
    <property type="entry name" value="Secretion_HlyD_CS"/>
</dbReference>
<feature type="domain" description="AprE-like beta-barrel" evidence="11">
    <location>
        <begin position="345"/>
        <end position="433"/>
    </location>
</feature>
<feature type="coiled-coil region" evidence="10">
    <location>
        <begin position="275"/>
        <end position="302"/>
    </location>
</feature>
<dbReference type="PRINTS" id="PR01490">
    <property type="entry name" value="RTXTOXIND"/>
</dbReference>
<dbReference type="EMBL" id="ABIA03000002">
    <property type="protein sequence ID" value="EDQ32019.1"/>
    <property type="molecule type" value="Genomic_DNA"/>
</dbReference>
<evidence type="ECO:0000256" key="7">
    <source>
        <dbReference type="ARBA" id="ARBA00022989"/>
    </source>
</evidence>
<keyword evidence="4 9" id="KW-1003">Cell membrane</keyword>
<dbReference type="PANTHER" id="PTHR30386:SF26">
    <property type="entry name" value="TRANSPORT PROTEIN COMB"/>
    <property type="match status" value="1"/>
</dbReference>
<dbReference type="OrthoDB" id="9810980at2"/>
<gene>
    <name evidence="12" type="ORF">HPDFL43_02879</name>
</gene>
<organism evidence="12 13">
    <name type="scientific">Hoeflea phototrophica (strain DSM 17068 / NCIMB 14078 / DFL-43)</name>
    <dbReference type="NCBI Taxonomy" id="411684"/>
    <lineage>
        <taxon>Bacteria</taxon>
        <taxon>Pseudomonadati</taxon>
        <taxon>Pseudomonadota</taxon>
        <taxon>Alphaproteobacteria</taxon>
        <taxon>Hyphomicrobiales</taxon>
        <taxon>Rhizobiaceae</taxon>
        <taxon>Hoeflea</taxon>
    </lineage>
</organism>
<sequence length="457" mass="49462">MSHFISQFVGLKGKSPAGSTSDDALDVSLASSISIEESQEAGTARTAIRLVSLALAVFLVWASFAPVTEIATGTGEIVPNGFVQTIQHLEGGIVAELFVREGDRVVQGKPILRMDDLASKAELAKAKSRADGIRLEIARRSSKTAVEPVSVFEASLRLSAIAESQQAAALAEDTLHAAQIEVALAEVETRKAELFSLSQREQKMLEELRIIERTLVDFEKAFTAGAVSRSERDKIAREKIQMESSILTVTGQRAAAEAGLSQSQARVDELRAGFRQTAETAIAELEIEAASTEELVRQLEDRLDRTLIVAPETGRIFDLAASNRGQVISPGEQIAQIIPEGQAIYAEVKIPADQIGFISPGMDASVKILTFDYTRFGSIPAKVDSISASSLKHSEEDPPFFNVRLELDKESIANSAQDRPIQSGMSVAADIKLGKKTVMNFLLKPLRSLTDRAMSQR</sequence>
<dbReference type="GO" id="GO:0005886">
    <property type="term" value="C:plasma membrane"/>
    <property type="evidence" value="ECO:0007669"/>
    <property type="project" value="UniProtKB-SubCell"/>
</dbReference>
<comment type="subcellular location">
    <subcellularLocation>
        <location evidence="1 9">Cell inner membrane</location>
        <topology evidence="1 9">Single-pass membrane protein</topology>
    </subcellularLocation>
</comment>
<evidence type="ECO:0000256" key="2">
    <source>
        <dbReference type="ARBA" id="ARBA00009477"/>
    </source>
</evidence>
<comment type="caution">
    <text evidence="12">The sequence shown here is derived from an EMBL/GenBank/DDBJ whole genome shotgun (WGS) entry which is preliminary data.</text>
</comment>
<dbReference type="InterPro" id="IPR050739">
    <property type="entry name" value="MFP"/>
</dbReference>
<keyword evidence="7" id="KW-1133">Transmembrane helix</keyword>
<keyword evidence="3 9" id="KW-0813">Transport</keyword>
<reference evidence="12 13" key="2">
    <citation type="submission" date="2012-06" db="EMBL/GenBank/DDBJ databases">
        <authorList>
            <person name="Fiebig A."/>
        </authorList>
    </citation>
    <scope>NUCLEOTIDE SEQUENCE [LARGE SCALE GENOMIC DNA]</scope>
    <source>
        <strain evidence="12 13">DFL-43</strain>
    </source>
</reference>
<dbReference type="STRING" id="411684.HPDFL43_02879"/>